<sequence length="403" mass="45593">MASFSYTIPLPLRCSTGSNNQDPKKQNLNKIKITGTPTRSVKVDILSQTAVAVTTSVASVENGHISKELIRQNIPTKKQFVDYHRQGLIVEDDVVYRQTVVIRSYEVGADKTATLESILNLLQETALNHVWMSGLLSNGFGATHGMVKNNLIWVVSRMQVQVDQYPIWGEIVEIDTWVGASGKNGMRRDWLIRSQATGHVFARATSTWVMMNENTRRLSKMPEEVRAEISPWFIEKQAIQEDVPEKISKLDSKAKYVNSNLKPKRSDLDMNQHVNNVKYVRWMLETIPDQFLESQQLSGIILEYRRECGSSNTVQSLCEPDEDGILNSALNQNNDMSPLNRFSLASEIMEGNGLIGSLDNVPLKYTHLLQTQGETQNEEIVRGKTIWKKKQSNIELSNMPFPI</sequence>
<evidence type="ECO:0000259" key="13">
    <source>
        <dbReference type="Pfam" id="PF20791"/>
    </source>
</evidence>
<name>A0AAV1QY16_9ROSI</name>
<keyword evidence="3 11" id="KW-0444">Lipid biosynthesis</keyword>
<evidence type="ECO:0000256" key="1">
    <source>
        <dbReference type="ARBA" id="ARBA00004229"/>
    </source>
</evidence>
<keyword evidence="7 11" id="KW-0276">Fatty acid metabolism</keyword>
<keyword evidence="5 11" id="KW-0934">Plastid</keyword>
<dbReference type="CDD" id="cd00586">
    <property type="entry name" value="4HBT"/>
    <property type="match status" value="1"/>
</dbReference>
<keyword evidence="8" id="KW-0809">Transit peptide</keyword>
<accession>A0AAV1QY16</accession>
<evidence type="ECO:0000256" key="3">
    <source>
        <dbReference type="ARBA" id="ARBA00022516"/>
    </source>
</evidence>
<feature type="domain" description="Acyl-ACP thioesterase N-terminal hotdog" evidence="12">
    <location>
        <begin position="94"/>
        <end position="229"/>
    </location>
</feature>
<evidence type="ECO:0000256" key="10">
    <source>
        <dbReference type="ARBA" id="ARBA00023160"/>
    </source>
</evidence>
<evidence type="ECO:0000313" key="14">
    <source>
        <dbReference type="EMBL" id="CAK7326667.1"/>
    </source>
</evidence>
<dbReference type="GO" id="GO:0000036">
    <property type="term" value="F:acyl carrier activity"/>
    <property type="evidence" value="ECO:0007669"/>
    <property type="project" value="TreeGrafter"/>
</dbReference>
<dbReference type="PANTHER" id="PTHR31727:SF10">
    <property type="entry name" value="ACYL-[ACYL-CARRIER-PROTEIN] HYDROLASE"/>
    <property type="match status" value="1"/>
</dbReference>
<dbReference type="InterPro" id="IPR049427">
    <property type="entry name" value="Acyl-ACP_TE_C"/>
</dbReference>
<dbReference type="AlphaFoldDB" id="A0AAV1QY16"/>
<evidence type="ECO:0000256" key="4">
    <source>
        <dbReference type="ARBA" id="ARBA00022528"/>
    </source>
</evidence>
<organism evidence="14 15">
    <name type="scientific">Dovyalis caffra</name>
    <dbReference type="NCBI Taxonomy" id="77055"/>
    <lineage>
        <taxon>Eukaryota</taxon>
        <taxon>Viridiplantae</taxon>
        <taxon>Streptophyta</taxon>
        <taxon>Embryophyta</taxon>
        <taxon>Tracheophyta</taxon>
        <taxon>Spermatophyta</taxon>
        <taxon>Magnoliopsida</taxon>
        <taxon>eudicotyledons</taxon>
        <taxon>Gunneridae</taxon>
        <taxon>Pentapetalae</taxon>
        <taxon>rosids</taxon>
        <taxon>fabids</taxon>
        <taxon>Malpighiales</taxon>
        <taxon>Salicaceae</taxon>
        <taxon>Flacourtieae</taxon>
        <taxon>Dovyalis</taxon>
    </lineage>
</organism>
<evidence type="ECO:0000256" key="6">
    <source>
        <dbReference type="ARBA" id="ARBA00022801"/>
    </source>
</evidence>
<dbReference type="SUPFAM" id="SSF54637">
    <property type="entry name" value="Thioesterase/thiol ester dehydrase-isomerase"/>
    <property type="match status" value="2"/>
</dbReference>
<evidence type="ECO:0000256" key="7">
    <source>
        <dbReference type="ARBA" id="ARBA00022832"/>
    </source>
</evidence>
<comment type="function">
    <text evidence="11">Plays an essential role in chain termination during de novo fatty acid synthesis.</text>
</comment>
<feature type="domain" description="Acyl-ACP thioesterase-like C-terminal" evidence="13">
    <location>
        <begin position="253"/>
        <end position="322"/>
    </location>
</feature>
<keyword evidence="6 11" id="KW-0378">Hydrolase</keyword>
<comment type="caution">
    <text evidence="14">The sequence shown here is derived from an EMBL/GenBank/DDBJ whole genome shotgun (WGS) entry which is preliminary data.</text>
</comment>
<comment type="similarity">
    <text evidence="2 11">Belongs to the acyl-ACP thioesterase family.</text>
</comment>
<gene>
    <name evidence="14" type="ORF">DCAF_LOCUS4370</name>
</gene>
<dbReference type="Pfam" id="PF20791">
    <property type="entry name" value="Acyl-ACP_TE_C"/>
    <property type="match status" value="1"/>
</dbReference>
<dbReference type="GO" id="GO:0009507">
    <property type="term" value="C:chloroplast"/>
    <property type="evidence" value="ECO:0007669"/>
    <property type="project" value="UniProtKB-SubCell"/>
</dbReference>
<keyword evidence="4 11" id="KW-0150">Chloroplast</keyword>
<reference evidence="14 15" key="1">
    <citation type="submission" date="2024-01" db="EMBL/GenBank/DDBJ databases">
        <authorList>
            <person name="Waweru B."/>
        </authorList>
    </citation>
    <scope>NUCLEOTIDE SEQUENCE [LARGE SCALE GENOMIC DNA]</scope>
</reference>
<keyword evidence="10 11" id="KW-0275">Fatty acid biosynthesis</keyword>
<dbReference type="InterPro" id="IPR002864">
    <property type="entry name" value="Acyl-ACP_thioesterase_NHD"/>
</dbReference>
<dbReference type="Proteomes" id="UP001314170">
    <property type="component" value="Unassembled WGS sequence"/>
</dbReference>
<evidence type="ECO:0000256" key="8">
    <source>
        <dbReference type="ARBA" id="ARBA00022946"/>
    </source>
</evidence>
<dbReference type="Gene3D" id="3.10.129.10">
    <property type="entry name" value="Hotdog Thioesterase"/>
    <property type="match status" value="1"/>
</dbReference>
<proteinExistence type="inferred from homology"/>
<keyword evidence="9 11" id="KW-0443">Lipid metabolism</keyword>
<protein>
    <recommendedName>
        <fullName evidence="11">Acyl-[acyl-carrier-protein] hydrolase</fullName>
        <ecNumber evidence="11">3.1.2.-</ecNumber>
    </recommendedName>
</protein>
<keyword evidence="15" id="KW-1185">Reference proteome</keyword>
<dbReference type="GO" id="GO:0016297">
    <property type="term" value="F:fatty acyl-[ACP] hydrolase activity"/>
    <property type="evidence" value="ECO:0007669"/>
    <property type="project" value="InterPro"/>
</dbReference>
<dbReference type="Pfam" id="PF01643">
    <property type="entry name" value="Acyl-ACP_TE"/>
    <property type="match status" value="1"/>
</dbReference>
<dbReference type="PANTHER" id="PTHR31727">
    <property type="entry name" value="OLEOYL-ACYL CARRIER PROTEIN THIOESTERASE 1, CHLOROPLASTIC"/>
    <property type="match status" value="1"/>
</dbReference>
<dbReference type="FunFam" id="3.10.129.10:FF:000151">
    <property type="entry name" value="Acyl-[acyl-carrier-protein] hydrolase"/>
    <property type="match status" value="1"/>
</dbReference>
<dbReference type="InterPro" id="IPR045023">
    <property type="entry name" value="FATA/B"/>
</dbReference>
<evidence type="ECO:0000313" key="15">
    <source>
        <dbReference type="Proteomes" id="UP001314170"/>
    </source>
</evidence>
<evidence type="ECO:0000256" key="11">
    <source>
        <dbReference type="RuleBase" id="RU363096"/>
    </source>
</evidence>
<evidence type="ECO:0000256" key="5">
    <source>
        <dbReference type="ARBA" id="ARBA00022640"/>
    </source>
</evidence>
<evidence type="ECO:0000256" key="9">
    <source>
        <dbReference type="ARBA" id="ARBA00023098"/>
    </source>
</evidence>
<comment type="subcellular location">
    <subcellularLocation>
        <location evidence="1 11">Plastid</location>
        <location evidence="1 11">Chloroplast</location>
    </subcellularLocation>
</comment>
<evidence type="ECO:0000259" key="12">
    <source>
        <dbReference type="Pfam" id="PF01643"/>
    </source>
</evidence>
<evidence type="ECO:0000256" key="2">
    <source>
        <dbReference type="ARBA" id="ARBA00006500"/>
    </source>
</evidence>
<dbReference type="EC" id="3.1.2.-" evidence="11"/>
<dbReference type="EMBL" id="CAWUPB010000851">
    <property type="protein sequence ID" value="CAK7326667.1"/>
    <property type="molecule type" value="Genomic_DNA"/>
</dbReference>
<dbReference type="InterPro" id="IPR029069">
    <property type="entry name" value="HotDog_dom_sf"/>
</dbReference>